<feature type="compositionally biased region" description="Low complexity" evidence="1">
    <location>
        <begin position="178"/>
        <end position="189"/>
    </location>
</feature>
<organism evidence="3 4">
    <name type="scientific">Tetradesmus obliquus</name>
    <name type="common">Green alga</name>
    <name type="synonym">Acutodesmus obliquus</name>
    <dbReference type="NCBI Taxonomy" id="3088"/>
    <lineage>
        <taxon>Eukaryota</taxon>
        <taxon>Viridiplantae</taxon>
        <taxon>Chlorophyta</taxon>
        <taxon>core chlorophytes</taxon>
        <taxon>Chlorophyceae</taxon>
        <taxon>CS clade</taxon>
        <taxon>Sphaeropleales</taxon>
        <taxon>Scenedesmaceae</taxon>
        <taxon>Tetradesmus</taxon>
    </lineage>
</organism>
<accession>A0ABY8UFQ7</accession>
<evidence type="ECO:0008006" key="5">
    <source>
        <dbReference type="Google" id="ProtNLM"/>
    </source>
</evidence>
<feature type="chain" id="PRO_5045308157" description="Malectin-like domain-containing protein" evidence="2">
    <location>
        <begin position="30"/>
        <end position="340"/>
    </location>
</feature>
<protein>
    <recommendedName>
        <fullName evidence="5">Malectin-like domain-containing protein</fullName>
    </recommendedName>
</protein>
<keyword evidence="2" id="KW-0732">Signal</keyword>
<dbReference type="EMBL" id="CP126218">
    <property type="protein sequence ID" value="WIA20347.1"/>
    <property type="molecule type" value="Genomic_DNA"/>
</dbReference>
<feature type="signal peptide" evidence="2">
    <location>
        <begin position="1"/>
        <end position="29"/>
    </location>
</feature>
<sequence>MQLKSKHSYKNVVSALLISLSWSLRPVVGYPELFVRQYGSDCKAKPNPNQQYGSHGTPMWDRPGVGFTITQWGRNILKHNLTATERYNITVYFENPRHALVYSSWGKLDYTDKPTPPGRPCPNRLAFGPASGYDPATSFTFEIVVPTNAPSVDVTAISSNSELSRFLVGRVTLEVTQPSSSSSSSSTPAPSAPPSAKFVITSHGGKPTARLQAGGTYNITLKFGTPRRALLTASAGSLAFPGKPRSRTELWYGQAGIRGCVNRLAFGQQAGYAASKALKARLSLPKGGGGSVTLVVVSARSDSSALMLARLTLQVQPSKAGGSSSSSGGRSPAVRRDPVG</sequence>
<proteinExistence type="predicted"/>
<evidence type="ECO:0000313" key="3">
    <source>
        <dbReference type="EMBL" id="WIA20347.1"/>
    </source>
</evidence>
<keyword evidence="4" id="KW-1185">Reference proteome</keyword>
<evidence type="ECO:0000313" key="4">
    <source>
        <dbReference type="Proteomes" id="UP001244341"/>
    </source>
</evidence>
<feature type="compositionally biased region" description="Low complexity" evidence="1">
    <location>
        <begin position="321"/>
        <end position="331"/>
    </location>
</feature>
<evidence type="ECO:0000256" key="1">
    <source>
        <dbReference type="SAM" id="MobiDB-lite"/>
    </source>
</evidence>
<reference evidence="3 4" key="1">
    <citation type="submission" date="2023-05" db="EMBL/GenBank/DDBJ databases">
        <title>A 100% complete, gapless, phased diploid assembly of the Scenedesmus obliquus UTEX 3031 genome.</title>
        <authorList>
            <person name="Biondi T.C."/>
            <person name="Hanschen E.R."/>
            <person name="Kwon T."/>
            <person name="Eng W."/>
            <person name="Kruse C.P.S."/>
            <person name="Koehler S.I."/>
            <person name="Kunde Y."/>
            <person name="Gleasner C.D."/>
            <person name="You Mak K.T."/>
            <person name="Polle J."/>
            <person name="Hovde B.T."/>
            <person name="Starkenburg S.R."/>
        </authorList>
    </citation>
    <scope>NUCLEOTIDE SEQUENCE [LARGE SCALE GENOMIC DNA]</scope>
    <source>
        <strain evidence="3 4">DOE0152z</strain>
    </source>
</reference>
<name>A0ABY8UFQ7_TETOB</name>
<feature type="region of interest" description="Disordered" evidence="1">
    <location>
        <begin position="316"/>
        <end position="340"/>
    </location>
</feature>
<evidence type="ECO:0000256" key="2">
    <source>
        <dbReference type="SAM" id="SignalP"/>
    </source>
</evidence>
<feature type="region of interest" description="Disordered" evidence="1">
    <location>
        <begin position="177"/>
        <end position="197"/>
    </location>
</feature>
<gene>
    <name evidence="3" type="ORF">OEZ85_006178</name>
</gene>
<dbReference type="Proteomes" id="UP001244341">
    <property type="component" value="Chromosome 11b"/>
</dbReference>